<dbReference type="SFLD" id="SFLDG01082">
    <property type="entry name" value="B12-binding_domain_containing"/>
    <property type="match status" value="1"/>
</dbReference>
<evidence type="ECO:0000259" key="1">
    <source>
        <dbReference type="PROSITE" id="PS51918"/>
    </source>
</evidence>
<dbReference type="GO" id="GO:0003824">
    <property type="term" value="F:catalytic activity"/>
    <property type="evidence" value="ECO:0007669"/>
    <property type="project" value="InterPro"/>
</dbReference>
<dbReference type="SFLD" id="SFLDS00029">
    <property type="entry name" value="Radical_SAM"/>
    <property type="match status" value="1"/>
</dbReference>
<dbReference type="InterPro" id="IPR023404">
    <property type="entry name" value="rSAM_horseshoe"/>
</dbReference>
<dbReference type="AlphaFoldDB" id="A0A1B9F6N9"/>
<dbReference type="SUPFAM" id="SSF102114">
    <property type="entry name" value="Radical SAM enzymes"/>
    <property type="match status" value="1"/>
</dbReference>
<sequence>MANLGFQRVYAILNSFDEIVCERLFWEGDRASNSIESGRPLRDFDLICFSISFELDYLKIPRILEEQGIPCFSKDRSDAFPLVLAGGIGPSLNPEPIAPFIDAIFIGEFETCAEAFRNTIPTLLDTDQPRQRRLLRLIEEVNSFYVPSLYEPKYEADRSVSHWDIKAGAPFPIEPSWTKELKEAPKSVITTPHSIFGNMQLIEVTRGCGQGCRFCAAGFAYRPARQWRIDTVKRTIETIGSEVESVGLIGLEFAEDDTIAEVVDLVERKGLRLSFSSLRADRITKRFSLFLRKSGAKVATIAAEAGSERLRKTINKRLREDDILRAAEYLSWAGIPNLKMYFMLGLPEEDDDDILETIGLIKKVRDIMATYGRSRGRLGRLTASFSTFVPKPFTPFQWEKQEDPENLRRRRALLKKGLSKISNVKIQLDSIREARLQAVLSRGDRRLANAISLASKNGIDLEKAVKETGGDFDKYLTGIPDKENMLSWEIIGSRVKRKYLKSEYLKAVKQKETPRCKFSGCILCGACKMTSAE</sequence>
<dbReference type="PATRIC" id="fig|1156395.6.peg.1235"/>
<dbReference type="PANTHER" id="PTHR42731:SF5">
    <property type="entry name" value="RADICAL SAM DOMAIN PROTEIN"/>
    <property type="match status" value="1"/>
</dbReference>
<dbReference type="Pfam" id="PF19864">
    <property type="entry name" value="Radical_SAM_N2"/>
    <property type="match status" value="1"/>
</dbReference>
<feature type="domain" description="Radical SAM core" evidence="1">
    <location>
        <begin position="194"/>
        <end position="432"/>
    </location>
</feature>
<dbReference type="SMART" id="SM00729">
    <property type="entry name" value="Elp3"/>
    <property type="match status" value="1"/>
</dbReference>
<dbReference type="Pfam" id="PF04055">
    <property type="entry name" value="Radical_SAM"/>
    <property type="match status" value="1"/>
</dbReference>
<reference evidence="2 3" key="1">
    <citation type="submission" date="2016-06" db="EMBL/GenBank/DDBJ databases">
        <title>Respiratory ammonification of nitrate coupled to the oxidation of elemental sulfur in deep-sea autotrophic thermophilic bacteria.</title>
        <authorList>
            <person name="Slobodkina G.B."/>
            <person name="Mardanov A.V."/>
            <person name="Ravin N.V."/>
            <person name="Frolova A.A."/>
            <person name="Viryasiv M.B."/>
            <person name="Chernyh N.A."/>
            <person name="Bonch-Osmolovskaya E.A."/>
            <person name="Slobodkin A.I."/>
        </authorList>
    </citation>
    <scope>NUCLEOTIDE SEQUENCE [LARGE SCALE GENOMIC DNA]</scope>
    <source>
        <strain evidence="2 3">S69</strain>
    </source>
</reference>
<dbReference type="EMBL" id="MAGO01000005">
    <property type="protein sequence ID" value="OCC15475.1"/>
    <property type="molecule type" value="Genomic_DNA"/>
</dbReference>
<protein>
    <submittedName>
        <fullName evidence="2">Radical SAM family uncharacterized protein</fullName>
    </submittedName>
</protein>
<accession>A0A1B9F6N9</accession>
<organism evidence="2 3">
    <name type="scientific">Dissulfuribacter thermophilus</name>
    <dbReference type="NCBI Taxonomy" id="1156395"/>
    <lineage>
        <taxon>Bacteria</taxon>
        <taxon>Pseudomonadati</taxon>
        <taxon>Thermodesulfobacteriota</taxon>
        <taxon>Dissulfuribacteria</taxon>
        <taxon>Dissulfuribacterales</taxon>
        <taxon>Dissulfuribacteraceae</taxon>
        <taxon>Dissulfuribacter</taxon>
    </lineage>
</organism>
<dbReference type="GO" id="GO:0051536">
    <property type="term" value="F:iron-sulfur cluster binding"/>
    <property type="evidence" value="ECO:0007669"/>
    <property type="project" value="InterPro"/>
</dbReference>
<dbReference type="InterPro" id="IPR007197">
    <property type="entry name" value="rSAM"/>
</dbReference>
<name>A0A1B9F6N9_9BACT</name>
<dbReference type="InterPro" id="IPR058240">
    <property type="entry name" value="rSAM_sf"/>
</dbReference>
<proteinExistence type="predicted"/>
<dbReference type="InterPro" id="IPR045784">
    <property type="entry name" value="Radical_SAM_N2"/>
</dbReference>
<evidence type="ECO:0000313" key="3">
    <source>
        <dbReference type="Proteomes" id="UP000093080"/>
    </source>
</evidence>
<keyword evidence="3" id="KW-1185">Reference proteome</keyword>
<dbReference type="STRING" id="1156395.DBT_1222"/>
<gene>
    <name evidence="2" type="ORF">DBT_1222</name>
</gene>
<dbReference type="InterPro" id="IPR006638">
    <property type="entry name" value="Elp3/MiaA/NifB-like_rSAM"/>
</dbReference>
<dbReference type="Gene3D" id="3.80.30.20">
    <property type="entry name" value="tm_1862 like domain"/>
    <property type="match status" value="1"/>
</dbReference>
<evidence type="ECO:0000313" key="2">
    <source>
        <dbReference type="EMBL" id="OCC15475.1"/>
    </source>
</evidence>
<dbReference type="CDD" id="cd01335">
    <property type="entry name" value="Radical_SAM"/>
    <property type="match status" value="1"/>
</dbReference>
<dbReference type="PROSITE" id="PS51918">
    <property type="entry name" value="RADICAL_SAM"/>
    <property type="match status" value="1"/>
</dbReference>
<comment type="caution">
    <text evidence="2">The sequence shown here is derived from an EMBL/GenBank/DDBJ whole genome shotgun (WGS) entry which is preliminary data.</text>
</comment>
<dbReference type="PANTHER" id="PTHR42731">
    <property type="entry name" value="SLL1084 PROTEIN"/>
    <property type="match status" value="1"/>
</dbReference>
<dbReference type="Proteomes" id="UP000093080">
    <property type="component" value="Unassembled WGS sequence"/>
</dbReference>